<keyword evidence="2" id="KW-1185">Reference proteome</keyword>
<dbReference type="EMBL" id="VLLF01000007">
    <property type="protein sequence ID" value="TWI84835.1"/>
    <property type="molecule type" value="Genomic_DNA"/>
</dbReference>
<organism evidence="1 2">
    <name type="scientific">Roseibium hamelinense</name>
    <dbReference type="NCBI Taxonomy" id="150831"/>
    <lineage>
        <taxon>Bacteria</taxon>
        <taxon>Pseudomonadati</taxon>
        <taxon>Pseudomonadota</taxon>
        <taxon>Alphaproteobacteria</taxon>
        <taxon>Hyphomicrobiales</taxon>
        <taxon>Stappiaceae</taxon>
        <taxon>Roseibium</taxon>
    </lineage>
</organism>
<comment type="caution">
    <text evidence="1">The sequence shown here is derived from an EMBL/GenBank/DDBJ whole genome shotgun (WGS) entry which is preliminary data.</text>
</comment>
<dbReference type="SUPFAM" id="SSF48452">
    <property type="entry name" value="TPR-like"/>
    <property type="match status" value="1"/>
</dbReference>
<name>A0A562SU41_9HYPH</name>
<dbReference type="PANTHER" id="PTHR12558:SF33">
    <property type="entry name" value="BLL7664 PROTEIN"/>
    <property type="match status" value="1"/>
</dbReference>
<evidence type="ECO:0000313" key="1">
    <source>
        <dbReference type="EMBL" id="TWI84835.1"/>
    </source>
</evidence>
<dbReference type="Proteomes" id="UP000320593">
    <property type="component" value="Unassembled WGS sequence"/>
</dbReference>
<proteinExistence type="predicted"/>
<dbReference type="Gene3D" id="3.40.50.10610">
    <property type="entry name" value="ABC-type transport auxiliary lipoprotein component"/>
    <property type="match status" value="1"/>
</dbReference>
<gene>
    <name evidence="1" type="ORF">JM93_03172</name>
</gene>
<dbReference type="PANTHER" id="PTHR12558">
    <property type="entry name" value="CELL DIVISION CYCLE 16,23,27"/>
    <property type="match status" value="1"/>
</dbReference>
<dbReference type="Gene3D" id="1.25.40.10">
    <property type="entry name" value="Tetratricopeptide repeat domain"/>
    <property type="match status" value="1"/>
</dbReference>
<sequence>MRTAHFRSESRLPAMGLEGSASVYPGLSSLGDRRLVEQQLKKVLESELFRDASRMSRFLEYVVRAALNGKANEIKGYSLGVDVFDRPADFDPGSDTIVRVQANKLRTRLNLFYAGEGRDDPVRIHLPKGNYKPVFEISYDPGQIVSENIGNSIQQDSRSAIAIMPFENLSGEPGRDCLAIAFSEEVLIALSRFRELRVLSRHVTSRYLGQAYDPREVGAELGVGYLIEGTFQQIGDRVRVTVNLSSATTGDQIFSDRYDRDLTAQHLFEIQEDVAGRTAAKIAEPHGYIHRAGLRRQSGTQILDAYQAQLLATEYWRTPSASSHKRVRALLENAVQTDPNYAGAWGMLAKVYGDEFRDGYNHDRPKPLERALKAAERSVQLDHLNETGLHALFLTHYNLRNMEPFEEAARQAWAVNPNYPDMLVDLSVCRALQGELETARSLIVRAIELCPNPPGYFHGATFLLEIIEENYELALEAARKVGSSIWVEQAFFEALTLVMLQRHEEARERLDDGRVRIAEVETTLHRLFEVWNFPDFLRQRLVLAFRQIPTGVDNDAIARC</sequence>
<reference evidence="1 2" key="1">
    <citation type="submission" date="2019-07" db="EMBL/GenBank/DDBJ databases">
        <title>Genomic Encyclopedia of Archaeal and Bacterial Type Strains, Phase II (KMG-II): from individual species to whole genera.</title>
        <authorList>
            <person name="Goeker M."/>
        </authorList>
    </citation>
    <scope>NUCLEOTIDE SEQUENCE [LARGE SCALE GENOMIC DNA]</scope>
    <source>
        <strain evidence="1 2">ATCC BAA-252</strain>
    </source>
</reference>
<protein>
    <submittedName>
        <fullName evidence="1">TolB-like protein</fullName>
    </submittedName>
</protein>
<dbReference type="AlphaFoldDB" id="A0A562SU41"/>
<accession>A0A562SU41</accession>
<evidence type="ECO:0000313" key="2">
    <source>
        <dbReference type="Proteomes" id="UP000320593"/>
    </source>
</evidence>
<dbReference type="InterPro" id="IPR011990">
    <property type="entry name" value="TPR-like_helical_dom_sf"/>
</dbReference>